<reference evidence="1" key="1">
    <citation type="submission" date="2021-02" db="EMBL/GenBank/DDBJ databases">
        <title>Genomic Encyclopedia of Type Strains, Phase IV (KMG-V): Genome sequencing to study the core and pangenomes of soil and plant-associated prokaryotes.</title>
        <authorList>
            <person name="Whitman W."/>
        </authorList>
    </citation>
    <scope>NUCLEOTIDE SEQUENCE</scope>
    <source>
        <strain evidence="1">USDA 406</strain>
    </source>
</reference>
<evidence type="ECO:0000313" key="2">
    <source>
        <dbReference type="Proteomes" id="UP000673383"/>
    </source>
</evidence>
<dbReference type="Pfam" id="PF12900">
    <property type="entry name" value="Pyridox_ox_2"/>
    <property type="match status" value="1"/>
</dbReference>
<name>A0A8I1YDF7_BRAEL</name>
<dbReference type="InterPro" id="IPR012349">
    <property type="entry name" value="Split_barrel_FMN-bd"/>
</dbReference>
<accession>A0A8I1YDF7</accession>
<protein>
    <submittedName>
        <fullName evidence="1">Nitroimidazol reductase NimA-like FMN-containing flavoprotein (Pyridoxamine 5'-phosphate oxidase superfamily)</fullName>
    </submittedName>
</protein>
<dbReference type="PANTHER" id="PTHR34071:SF2">
    <property type="entry name" value="FLAVIN-NUCLEOTIDE-BINDING PROTEIN"/>
    <property type="match status" value="1"/>
</dbReference>
<dbReference type="EMBL" id="JAFICZ010000001">
    <property type="protein sequence ID" value="MBP1298018.1"/>
    <property type="molecule type" value="Genomic_DNA"/>
</dbReference>
<sequence>MSRYNSGQIPDFERLTVTEGASAPSYPMSSRNRVKRRHDRGFYDHVTVHRILDASMLCHVSYVIDGQPYCTPTFFWREGTRLYWHGSSASRMLENQSEGQRVCLTVAHLDSLVLARCGFNHSADYRAVMAFGSAYLVTDPAEKERAIVAMVDRFFPERTASLRASNKQEIKATSFIAMEIEEASAKIRAKGVADDDEDYELPIYAERIPVRTVLGAPEPCPRLLDGVTRPKTLDGYSEGRLLEDALRDAYFAQYKAE</sequence>
<proteinExistence type="predicted"/>
<organism evidence="1 2">
    <name type="scientific">Bradyrhizobium elkanii</name>
    <dbReference type="NCBI Taxonomy" id="29448"/>
    <lineage>
        <taxon>Bacteria</taxon>
        <taxon>Pseudomonadati</taxon>
        <taxon>Pseudomonadota</taxon>
        <taxon>Alphaproteobacteria</taxon>
        <taxon>Hyphomicrobiales</taxon>
        <taxon>Nitrobacteraceae</taxon>
        <taxon>Bradyrhizobium</taxon>
    </lineage>
</organism>
<comment type="caution">
    <text evidence="1">The sequence shown here is derived from an EMBL/GenBank/DDBJ whole genome shotgun (WGS) entry which is preliminary data.</text>
</comment>
<evidence type="ECO:0000313" key="1">
    <source>
        <dbReference type="EMBL" id="MBP1298018.1"/>
    </source>
</evidence>
<dbReference type="InterPro" id="IPR024747">
    <property type="entry name" value="Pyridox_Oxase-rel"/>
</dbReference>
<dbReference type="AlphaFoldDB" id="A0A8I1YDF7"/>
<dbReference type="PANTHER" id="PTHR34071">
    <property type="entry name" value="5-NITROIMIDAZOLE ANTIBIOTICS RESISTANCE PROTEIN, NIMA-FAMILY-RELATED PROTEIN-RELATED"/>
    <property type="match status" value="1"/>
</dbReference>
<dbReference type="SUPFAM" id="SSF50475">
    <property type="entry name" value="FMN-binding split barrel"/>
    <property type="match status" value="1"/>
</dbReference>
<gene>
    <name evidence="1" type="ORF">JOH49_007771</name>
</gene>
<dbReference type="Proteomes" id="UP000673383">
    <property type="component" value="Unassembled WGS sequence"/>
</dbReference>
<dbReference type="Gene3D" id="2.30.110.10">
    <property type="entry name" value="Electron Transport, Fmn-binding Protein, Chain A"/>
    <property type="match status" value="1"/>
</dbReference>